<accession>A0A0D9ZZU5</accession>
<sequence>MPSVDGGDALFCGGVEPPTLTAVSDLAATTDDATVSDAAELALLDAPVPTTFPAGASDAVAAFARFIGSLGKKIFQVEDSFAEGYDKLRLSAYDALGAWRKSVDGVVGGLTASVDATKKQAANGAGAAARLRAWRRQVGCSGEDDVRLEQNSRLTLLVAEWRRRCWRWAVVLAPAGEAVVLAPSGGAARW</sequence>
<proteinExistence type="predicted"/>
<reference evidence="1" key="1">
    <citation type="submission" date="2015-04" db="UniProtKB">
        <authorList>
            <consortium name="EnsemblPlants"/>
        </authorList>
    </citation>
    <scope>IDENTIFICATION</scope>
</reference>
<dbReference type="HOGENOM" id="CLU_1430084_0_0_1"/>
<dbReference type="eggNOG" id="ENOG502QS91">
    <property type="taxonomic scope" value="Eukaryota"/>
</dbReference>
<keyword evidence="2" id="KW-1185">Reference proteome</keyword>
<dbReference type="Proteomes" id="UP000026961">
    <property type="component" value="Chromosome 5"/>
</dbReference>
<dbReference type="STRING" id="40148.A0A0D9ZZU5"/>
<evidence type="ECO:0000313" key="1">
    <source>
        <dbReference type="EnsemblPlants" id="OGLUM05G19180.1"/>
    </source>
</evidence>
<organism evidence="1">
    <name type="scientific">Oryza glumipatula</name>
    <dbReference type="NCBI Taxonomy" id="40148"/>
    <lineage>
        <taxon>Eukaryota</taxon>
        <taxon>Viridiplantae</taxon>
        <taxon>Streptophyta</taxon>
        <taxon>Embryophyta</taxon>
        <taxon>Tracheophyta</taxon>
        <taxon>Spermatophyta</taxon>
        <taxon>Magnoliopsida</taxon>
        <taxon>Liliopsida</taxon>
        <taxon>Poales</taxon>
        <taxon>Poaceae</taxon>
        <taxon>BOP clade</taxon>
        <taxon>Oryzoideae</taxon>
        <taxon>Oryzeae</taxon>
        <taxon>Oryzinae</taxon>
        <taxon>Oryza</taxon>
    </lineage>
</organism>
<reference evidence="1" key="2">
    <citation type="submission" date="2018-05" db="EMBL/GenBank/DDBJ databases">
        <title>OgluRS3 (Oryza glumaepatula Reference Sequence Version 3).</title>
        <authorList>
            <person name="Zhang J."/>
            <person name="Kudrna D."/>
            <person name="Lee S."/>
            <person name="Talag J."/>
            <person name="Welchert J."/>
            <person name="Wing R.A."/>
        </authorList>
    </citation>
    <scope>NUCLEOTIDE SEQUENCE [LARGE SCALE GENOMIC DNA]</scope>
</reference>
<dbReference type="Gramene" id="OGLUM05G19180.1">
    <property type="protein sequence ID" value="OGLUM05G19180.1"/>
    <property type="gene ID" value="OGLUM05G19180"/>
</dbReference>
<protein>
    <submittedName>
        <fullName evidence="1">Uncharacterized protein</fullName>
    </submittedName>
</protein>
<dbReference type="AlphaFoldDB" id="A0A0D9ZZU5"/>
<name>A0A0D9ZZU5_9ORYZ</name>
<evidence type="ECO:0000313" key="2">
    <source>
        <dbReference type="Proteomes" id="UP000026961"/>
    </source>
</evidence>
<dbReference type="EnsemblPlants" id="OGLUM05G19180.1">
    <property type="protein sequence ID" value="OGLUM05G19180.1"/>
    <property type="gene ID" value="OGLUM05G19180"/>
</dbReference>